<keyword evidence="2" id="KW-1133">Transmembrane helix</keyword>
<protein>
    <submittedName>
        <fullName evidence="4">Uncharacterized protein</fullName>
    </submittedName>
</protein>
<accession>A0A8H5C8W7</accession>
<feature type="chain" id="PRO_5034203290" evidence="3">
    <location>
        <begin position="21"/>
        <end position="492"/>
    </location>
</feature>
<keyword evidence="5" id="KW-1185">Reference proteome</keyword>
<feature type="compositionally biased region" description="Low complexity" evidence="1">
    <location>
        <begin position="416"/>
        <end position="425"/>
    </location>
</feature>
<feature type="transmembrane region" description="Helical" evidence="2">
    <location>
        <begin position="253"/>
        <end position="280"/>
    </location>
</feature>
<evidence type="ECO:0000256" key="2">
    <source>
        <dbReference type="SAM" id="Phobius"/>
    </source>
</evidence>
<dbReference type="CDD" id="cd12087">
    <property type="entry name" value="TM_EGFR-like"/>
    <property type="match status" value="1"/>
</dbReference>
<reference evidence="4 5" key="1">
    <citation type="journal article" date="2020" name="ISME J.">
        <title>Uncovering the hidden diversity of litter-decomposition mechanisms in mushroom-forming fungi.</title>
        <authorList>
            <person name="Floudas D."/>
            <person name="Bentzer J."/>
            <person name="Ahren D."/>
            <person name="Johansson T."/>
            <person name="Persson P."/>
            <person name="Tunlid A."/>
        </authorList>
    </citation>
    <scope>NUCLEOTIDE SEQUENCE [LARGE SCALE GENOMIC DNA]</scope>
    <source>
        <strain evidence="4 5">CBS 175.51</strain>
    </source>
</reference>
<feature type="region of interest" description="Disordered" evidence="1">
    <location>
        <begin position="284"/>
        <end position="319"/>
    </location>
</feature>
<feature type="compositionally biased region" description="Low complexity" evidence="1">
    <location>
        <begin position="223"/>
        <end position="249"/>
    </location>
</feature>
<feature type="region of interest" description="Disordered" evidence="1">
    <location>
        <begin position="365"/>
        <end position="492"/>
    </location>
</feature>
<dbReference type="PANTHER" id="PTHR37487:SF3">
    <property type="entry name" value="CLEAVAGE_POLYADENYLATION SPECIFICITY FACTOR A SUBUNIT N-TERMINAL DOMAIN-CONTAINING PROTEIN"/>
    <property type="match status" value="1"/>
</dbReference>
<evidence type="ECO:0000313" key="5">
    <source>
        <dbReference type="Proteomes" id="UP000541558"/>
    </source>
</evidence>
<keyword evidence="2" id="KW-0472">Membrane</keyword>
<dbReference type="AlphaFoldDB" id="A0A8H5C8W7"/>
<sequence>MVALFVVLSFFSLSISSVFAFTFTSGSPSQCDALTIEWQGGKAPFELLFVPLFGTPQNVSIPDSAFADGKGSFSTIVLFPEKQRLVLTMSDSTGFGTGGTTDVMTVAQSKGGTCDSSDRGVAFPFQLNSALTQCRPFTFEGYGAAVQPITIWAVIPGGQPTVLHPPSGNTFSWTANVAAGTSMIFLMTDAQGRQGGASDIKLVGASDDSSCINGNSPSSTLKPTSASSTASQTSSTSKSTETPSSSATPNNGLTIGAIAGTVIGSLLFLAVIVTLGLFFLKSMKKKSDKRKTPPEYRHSRRMPSDGTFFDRAPNPHGPPNPMPPAHYPYSPNTAVPLDNPFADSTQMSNLTPADPNAQFAYRQQPEDPFQGHTPHYPYPPPTAAQDPFNPGAQLLPGAMAPLPPAPWSESGRTAMSQESISTSSSQVKAGDAGASAYTPAPSRFRVHNKDPEDDMPAPSTDGVGEIPAQYAERRRRPSRGLSVTNPSPREPR</sequence>
<feature type="compositionally biased region" description="Low complexity" evidence="1">
    <location>
        <begin position="390"/>
        <end position="400"/>
    </location>
</feature>
<gene>
    <name evidence="4" type="ORF">D9611_003145</name>
</gene>
<name>A0A8H5C8W7_9AGAR</name>
<feature type="compositionally biased region" description="Polar residues" evidence="1">
    <location>
        <begin position="481"/>
        <end position="492"/>
    </location>
</feature>
<dbReference type="OrthoDB" id="2591431at2759"/>
<dbReference type="EMBL" id="JAACJK010000057">
    <property type="protein sequence ID" value="KAF5337098.1"/>
    <property type="molecule type" value="Genomic_DNA"/>
</dbReference>
<feature type="compositionally biased region" description="Polar residues" evidence="1">
    <location>
        <begin position="213"/>
        <end position="222"/>
    </location>
</feature>
<evidence type="ECO:0000313" key="4">
    <source>
        <dbReference type="EMBL" id="KAF5337098.1"/>
    </source>
</evidence>
<evidence type="ECO:0000256" key="3">
    <source>
        <dbReference type="SAM" id="SignalP"/>
    </source>
</evidence>
<feature type="signal peptide" evidence="3">
    <location>
        <begin position="1"/>
        <end position="20"/>
    </location>
</feature>
<proteinExistence type="predicted"/>
<feature type="region of interest" description="Disordered" evidence="1">
    <location>
        <begin position="213"/>
        <end position="251"/>
    </location>
</feature>
<dbReference type="PANTHER" id="PTHR37487">
    <property type="entry name" value="CHROMOSOME 1, WHOLE GENOME SHOTGUN SEQUENCE"/>
    <property type="match status" value="1"/>
</dbReference>
<organism evidence="4 5">
    <name type="scientific">Ephemerocybe angulata</name>
    <dbReference type="NCBI Taxonomy" id="980116"/>
    <lineage>
        <taxon>Eukaryota</taxon>
        <taxon>Fungi</taxon>
        <taxon>Dikarya</taxon>
        <taxon>Basidiomycota</taxon>
        <taxon>Agaricomycotina</taxon>
        <taxon>Agaricomycetes</taxon>
        <taxon>Agaricomycetidae</taxon>
        <taxon>Agaricales</taxon>
        <taxon>Agaricineae</taxon>
        <taxon>Psathyrellaceae</taxon>
        <taxon>Ephemerocybe</taxon>
    </lineage>
</organism>
<keyword evidence="3" id="KW-0732">Signal</keyword>
<evidence type="ECO:0000256" key="1">
    <source>
        <dbReference type="SAM" id="MobiDB-lite"/>
    </source>
</evidence>
<keyword evidence="2" id="KW-0812">Transmembrane</keyword>
<comment type="caution">
    <text evidence="4">The sequence shown here is derived from an EMBL/GenBank/DDBJ whole genome shotgun (WGS) entry which is preliminary data.</text>
</comment>
<dbReference type="Proteomes" id="UP000541558">
    <property type="component" value="Unassembled WGS sequence"/>
</dbReference>